<dbReference type="GO" id="GO:0043457">
    <property type="term" value="P:regulation of cellular respiration"/>
    <property type="evidence" value="ECO:0007669"/>
    <property type="project" value="InterPro"/>
</dbReference>
<organism evidence="1 2">
    <name type="scientific">Brassica carinata</name>
    <name type="common">Ethiopian mustard</name>
    <name type="synonym">Abyssinian cabbage</name>
    <dbReference type="NCBI Taxonomy" id="52824"/>
    <lineage>
        <taxon>Eukaryota</taxon>
        <taxon>Viridiplantae</taxon>
        <taxon>Streptophyta</taxon>
        <taxon>Embryophyta</taxon>
        <taxon>Tracheophyta</taxon>
        <taxon>Spermatophyta</taxon>
        <taxon>Magnoliopsida</taxon>
        <taxon>eudicotyledons</taxon>
        <taxon>Gunneridae</taxon>
        <taxon>Pentapetalae</taxon>
        <taxon>rosids</taxon>
        <taxon>malvids</taxon>
        <taxon>Brassicales</taxon>
        <taxon>Brassicaceae</taxon>
        <taxon>Brassiceae</taxon>
        <taxon>Brassica</taxon>
    </lineage>
</organism>
<name>A0A8X7P543_BRACI</name>
<protein>
    <submittedName>
        <fullName evidence="1">Uncharacterized protein</fullName>
    </submittedName>
</protein>
<accession>A0A8X7P543</accession>
<dbReference type="EMBL" id="JAAMPC010000182">
    <property type="protein sequence ID" value="KAG2243549.1"/>
    <property type="molecule type" value="Genomic_DNA"/>
</dbReference>
<dbReference type="OrthoDB" id="1686935at2759"/>
<dbReference type="PANTHER" id="PTHR47188:SF1">
    <property type="entry name" value="PROTEIN TAR1"/>
    <property type="match status" value="1"/>
</dbReference>
<evidence type="ECO:0000313" key="2">
    <source>
        <dbReference type="Proteomes" id="UP000886595"/>
    </source>
</evidence>
<dbReference type="Proteomes" id="UP000886595">
    <property type="component" value="Unassembled WGS sequence"/>
</dbReference>
<dbReference type="PANTHER" id="PTHR47188">
    <property type="entry name" value="PROTEIN TAR1"/>
    <property type="match status" value="1"/>
</dbReference>
<proteinExistence type="predicted"/>
<gene>
    <name evidence="1" type="ORF">Bca52824_094602</name>
</gene>
<dbReference type="AlphaFoldDB" id="A0A8X7P543"/>
<sequence length="131" mass="14484">MVRLVFRLYTQVRLTICIARSLWPPPEFLWLRPARHSSPSSVPTGMLTLEPFSEDQGRSVVHPPGILPISFLTPYGFTSPADSHTCQTLGPCFKTGRMGSPQADALSTQMPRHAVRRVLQTTIKAATSPRA</sequence>
<evidence type="ECO:0000313" key="1">
    <source>
        <dbReference type="EMBL" id="KAG2243549.1"/>
    </source>
</evidence>
<comment type="caution">
    <text evidence="1">The sequence shown here is derived from an EMBL/GenBank/DDBJ whole genome shotgun (WGS) entry which is preliminary data.</text>
</comment>
<keyword evidence="2" id="KW-1185">Reference proteome</keyword>
<dbReference type="InterPro" id="IPR044792">
    <property type="entry name" value="TAR1"/>
</dbReference>
<reference evidence="1 2" key="1">
    <citation type="submission" date="2020-02" db="EMBL/GenBank/DDBJ databases">
        <authorList>
            <person name="Ma Q."/>
            <person name="Huang Y."/>
            <person name="Song X."/>
            <person name="Pei D."/>
        </authorList>
    </citation>
    <scope>NUCLEOTIDE SEQUENCE [LARGE SCALE GENOMIC DNA]</scope>
    <source>
        <strain evidence="1">Sxm20200214</strain>
        <tissue evidence="1">Leaf</tissue>
    </source>
</reference>